<name>A0A9P1GBL6_9DINO</name>
<evidence type="ECO:0000313" key="3">
    <source>
        <dbReference type="EMBL" id="CAL1158216.1"/>
    </source>
</evidence>
<feature type="region of interest" description="Disordered" evidence="1">
    <location>
        <begin position="253"/>
        <end position="410"/>
    </location>
</feature>
<evidence type="ECO:0000313" key="4">
    <source>
        <dbReference type="EMBL" id="CAL4792153.1"/>
    </source>
</evidence>
<dbReference type="AlphaFoldDB" id="A0A9P1GBL6"/>
<feature type="compositionally biased region" description="Basic and acidic residues" evidence="1">
    <location>
        <begin position="308"/>
        <end position="318"/>
    </location>
</feature>
<dbReference type="EMBL" id="CAMXCT030003509">
    <property type="protein sequence ID" value="CAL4792153.1"/>
    <property type="molecule type" value="Genomic_DNA"/>
</dbReference>
<feature type="compositionally biased region" description="Basic and acidic residues" evidence="1">
    <location>
        <begin position="266"/>
        <end position="278"/>
    </location>
</feature>
<dbReference type="EMBL" id="CAMXCT010003509">
    <property type="protein sequence ID" value="CAI4004841.1"/>
    <property type="molecule type" value="Genomic_DNA"/>
</dbReference>
<evidence type="ECO:0000256" key="1">
    <source>
        <dbReference type="SAM" id="MobiDB-lite"/>
    </source>
</evidence>
<feature type="compositionally biased region" description="Basic and acidic residues" evidence="1">
    <location>
        <begin position="365"/>
        <end position="379"/>
    </location>
</feature>
<accession>A0A9P1GBL6</accession>
<dbReference type="Proteomes" id="UP001152797">
    <property type="component" value="Unassembled WGS sequence"/>
</dbReference>
<sequence length="558" mass="62514">KDMLERHAENVLMAGVYLDVADLFMASMLENATLFFVSNVDEPKFVPMQEYFKTLGVQMPEPHPDCSDKPSEKWHVLLTRADYEACGRCEDLPSINHFMPVFESNEERVKKEIAWMKGETRRKDSELKAAIMELYDDASGMDENDNDALIEQLLDQVRLAEQRGDALVHMVTRISSMAMENAKPDGKWLVREAVSDGNCGLWTIMALQANGLDMSLTVDSDTFDGMLAWRERLSEAWMKVSSDGVWQKYLSLSSGDGKPSMPALLKDGRAAESTEQKEKRLRASAPPANKRLKMDPSSGGFLPGNLIKNEDPENKVKSEPAISQPLPVRIPAAERSRKGAFTAENQPKEEKQEKEYNRKSKKKVKTEPEHPERPEHGQADQDDQVAAENVEGEKPRQTRPYRRATADEKVQRQKNVAIRAVLATQFKLRYTQWHAAHTCGAPINGAASTLCDGKGWGDMLKDLTNQTLPSCTSCKQLLIERDIPAQLPKILEMMNKVDKISLAEYKAGDNAEGADVAADHHDAHTGPLEEQVQDAQGDQDADQPLLRLPKILDCFNML</sequence>
<comment type="caution">
    <text evidence="2">The sequence shown here is derived from an EMBL/GenBank/DDBJ whole genome shotgun (WGS) entry which is preliminary data.</text>
</comment>
<reference evidence="3" key="2">
    <citation type="submission" date="2024-04" db="EMBL/GenBank/DDBJ databases">
        <authorList>
            <person name="Chen Y."/>
            <person name="Shah S."/>
            <person name="Dougan E. K."/>
            <person name="Thang M."/>
            <person name="Chan C."/>
        </authorList>
    </citation>
    <scope>NUCLEOTIDE SEQUENCE [LARGE SCALE GENOMIC DNA]</scope>
</reference>
<proteinExistence type="predicted"/>
<feature type="compositionally biased region" description="Basic and acidic residues" evidence="1">
    <location>
        <begin position="346"/>
        <end position="358"/>
    </location>
</feature>
<reference evidence="2" key="1">
    <citation type="submission" date="2022-10" db="EMBL/GenBank/DDBJ databases">
        <authorList>
            <person name="Chen Y."/>
            <person name="Dougan E. K."/>
            <person name="Chan C."/>
            <person name="Rhodes N."/>
            <person name="Thang M."/>
        </authorList>
    </citation>
    <scope>NUCLEOTIDE SEQUENCE</scope>
</reference>
<evidence type="ECO:0000313" key="2">
    <source>
        <dbReference type="EMBL" id="CAI4004841.1"/>
    </source>
</evidence>
<protein>
    <submittedName>
        <fullName evidence="4">SET domain-containing protein</fullName>
    </submittedName>
</protein>
<dbReference type="EMBL" id="CAMXCT020003509">
    <property type="protein sequence ID" value="CAL1158216.1"/>
    <property type="molecule type" value="Genomic_DNA"/>
</dbReference>
<evidence type="ECO:0000313" key="5">
    <source>
        <dbReference type="Proteomes" id="UP001152797"/>
    </source>
</evidence>
<gene>
    <name evidence="2" type="ORF">C1SCF055_LOCUS30610</name>
</gene>
<keyword evidence="5" id="KW-1185">Reference proteome</keyword>
<feature type="non-terminal residue" evidence="2">
    <location>
        <position position="558"/>
    </location>
</feature>
<organism evidence="2">
    <name type="scientific">Cladocopium goreaui</name>
    <dbReference type="NCBI Taxonomy" id="2562237"/>
    <lineage>
        <taxon>Eukaryota</taxon>
        <taxon>Sar</taxon>
        <taxon>Alveolata</taxon>
        <taxon>Dinophyceae</taxon>
        <taxon>Suessiales</taxon>
        <taxon>Symbiodiniaceae</taxon>
        <taxon>Cladocopium</taxon>
    </lineage>
</organism>